<accession>A0A9P0AAU1</accession>
<protein>
    <submittedName>
        <fullName evidence="3">Uncharacterized protein</fullName>
    </submittedName>
</protein>
<name>A0A9P0AAU1_BEMTA</name>
<organism evidence="3 4">
    <name type="scientific">Bemisia tabaci</name>
    <name type="common">Sweetpotato whitefly</name>
    <name type="synonym">Aleurodes tabaci</name>
    <dbReference type="NCBI Taxonomy" id="7038"/>
    <lineage>
        <taxon>Eukaryota</taxon>
        <taxon>Metazoa</taxon>
        <taxon>Ecdysozoa</taxon>
        <taxon>Arthropoda</taxon>
        <taxon>Hexapoda</taxon>
        <taxon>Insecta</taxon>
        <taxon>Pterygota</taxon>
        <taxon>Neoptera</taxon>
        <taxon>Paraneoptera</taxon>
        <taxon>Hemiptera</taxon>
        <taxon>Sternorrhyncha</taxon>
        <taxon>Aleyrodoidea</taxon>
        <taxon>Aleyrodidae</taxon>
        <taxon>Aleyrodinae</taxon>
        <taxon>Bemisia</taxon>
    </lineage>
</organism>
<evidence type="ECO:0000256" key="2">
    <source>
        <dbReference type="SAM" id="SignalP"/>
    </source>
</evidence>
<dbReference type="KEGG" id="btab:109031243"/>
<reference evidence="3" key="1">
    <citation type="submission" date="2021-12" db="EMBL/GenBank/DDBJ databases">
        <authorList>
            <person name="King R."/>
        </authorList>
    </citation>
    <scope>NUCLEOTIDE SEQUENCE</scope>
</reference>
<keyword evidence="2" id="KW-0732">Signal</keyword>
<sequence>MVVHANYSPLFCFLLGLVAFGHATSVTLKQASIAMKAPIALPPNDMVPIDSSNPSDLGETPDEEPTLLGRTITFDNNVFNNGPDEDGHTSFLRNVNGVTMSSPGSTLRGKRIIRNPTVNIHDGWRAVNSNQVITGDANHGFNDDDDEEVVMKAKGRRSVSNKNNVYNRYDNGQHIGANPQGKGRKPRGGTPRRVRSPGRQKSLHRW</sequence>
<feature type="signal peptide" evidence="2">
    <location>
        <begin position="1"/>
        <end position="23"/>
    </location>
</feature>
<dbReference type="AlphaFoldDB" id="A0A9P0AAU1"/>
<gene>
    <name evidence="3" type="ORF">BEMITA_LOCUS6796</name>
</gene>
<feature type="chain" id="PRO_5040394979" evidence="2">
    <location>
        <begin position="24"/>
        <end position="206"/>
    </location>
</feature>
<dbReference type="EMBL" id="OU963865">
    <property type="protein sequence ID" value="CAH0387829.1"/>
    <property type="molecule type" value="Genomic_DNA"/>
</dbReference>
<feature type="compositionally biased region" description="Basic residues" evidence="1">
    <location>
        <begin position="182"/>
        <end position="206"/>
    </location>
</feature>
<evidence type="ECO:0000313" key="3">
    <source>
        <dbReference type="EMBL" id="CAH0387829.1"/>
    </source>
</evidence>
<proteinExistence type="predicted"/>
<dbReference type="Proteomes" id="UP001152759">
    <property type="component" value="Chromosome 4"/>
</dbReference>
<feature type="region of interest" description="Disordered" evidence="1">
    <location>
        <begin position="154"/>
        <end position="206"/>
    </location>
</feature>
<keyword evidence="4" id="KW-1185">Reference proteome</keyword>
<evidence type="ECO:0000313" key="4">
    <source>
        <dbReference type="Proteomes" id="UP001152759"/>
    </source>
</evidence>
<evidence type="ECO:0000256" key="1">
    <source>
        <dbReference type="SAM" id="MobiDB-lite"/>
    </source>
</evidence>